<dbReference type="PANTHER" id="PTHR43266:SF2">
    <property type="entry name" value="MAJOR FACILITATOR SUPERFAMILY (MFS) PROFILE DOMAIN-CONTAINING PROTEIN"/>
    <property type="match status" value="1"/>
</dbReference>
<evidence type="ECO:0000256" key="1">
    <source>
        <dbReference type="ARBA" id="ARBA00004651"/>
    </source>
</evidence>
<reference evidence="9 10" key="1">
    <citation type="submission" date="2017-11" db="EMBL/GenBank/DDBJ databases">
        <title>Genome-resolved metagenomics identifies genetic mobility, metabolic interactions, and unexpected diversity in perchlorate-reducing communities.</title>
        <authorList>
            <person name="Barnum T.P."/>
            <person name="Figueroa I.A."/>
            <person name="Carlstrom C.I."/>
            <person name="Lucas L.N."/>
            <person name="Engelbrektson A.L."/>
            <person name="Coates J.D."/>
        </authorList>
    </citation>
    <scope>NUCLEOTIDE SEQUENCE [LARGE SCALE GENOMIC DNA]</scope>
    <source>
        <strain evidence="9">BM706</strain>
    </source>
</reference>
<dbReference type="Proteomes" id="UP000234857">
    <property type="component" value="Unassembled WGS sequence"/>
</dbReference>
<feature type="transmembrane region" description="Helical" evidence="7">
    <location>
        <begin position="141"/>
        <end position="163"/>
    </location>
</feature>
<dbReference type="GO" id="GO:0022857">
    <property type="term" value="F:transmembrane transporter activity"/>
    <property type="evidence" value="ECO:0007669"/>
    <property type="project" value="InterPro"/>
</dbReference>
<evidence type="ECO:0000256" key="7">
    <source>
        <dbReference type="SAM" id="Phobius"/>
    </source>
</evidence>
<evidence type="ECO:0000259" key="8">
    <source>
        <dbReference type="PROSITE" id="PS50850"/>
    </source>
</evidence>
<feature type="transmembrane region" description="Helical" evidence="7">
    <location>
        <begin position="395"/>
        <end position="413"/>
    </location>
</feature>
<feature type="transmembrane region" description="Helical" evidence="7">
    <location>
        <begin position="12"/>
        <end position="29"/>
    </location>
</feature>
<evidence type="ECO:0000256" key="3">
    <source>
        <dbReference type="ARBA" id="ARBA00022475"/>
    </source>
</evidence>
<feature type="transmembrane region" description="Helical" evidence="7">
    <location>
        <begin position="230"/>
        <end position="256"/>
    </location>
</feature>
<keyword evidence="2" id="KW-0813">Transport</keyword>
<keyword evidence="5 7" id="KW-1133">Transmembrane helix</keyword>
<dbReference type="AlphaFoldDB" id="A0A2N5ZBW5"/>
<evidence type="ECO:0000256" key="2">
    <source>
        <dbReference type="ARBA" id="ARBA00022448"/>
    </source>
</evidence>
<accession>A0A2N5ZBW5</accession>
<comment type="caution">
    <text evidence="9">The sequence shown here is derived from an EMBL/GenBank/DDBJ whole genome shotgun (WGS) entry which is preliminary data.</text>
</comment>
<proteinExistence type="predicted"/>
<protein>
    <submittedName>
        <fullName evidence="9">MFS transporter</fullName>
    </submittedName>
</protein>
<gene>
    <name evidence="9" type="ORF">C0601_10700</name>
</gene>
<dbReference type="Pfam" id="PF07690">
    <property type="entry name" value="MFS_1"/>
    <property type="match status" value="1"/>
</dbReference>
<evidence type="ECO:0000256" key="4">
    <source>
        <dbReference type="ARBA" id="ARBA00022692"/>
    </source>
</evidence>
<dbReference type="PANTHER" id="PTHR43266">
    <property type="entry name" value="MACROLIDE-EFFLUX PROTEIN"/>
    <property type="match status" value="1"/>
</dbReference>
<dbReference type="GO" id="GO:0005886">
    <property type="term" value="C:plasma membrane"/>
    <property type="evidence" value="ECO:0007669"/>
    <property type="project" value="UniProtKB-SubCell"/>
</dbReference>
<keyword evidence="4 7" id="KW-0812">Transmembrane</keyword>
<dbReference type="SUPFAM" id="SSF103473">
    <property type="entry name" value="MFS general substrate transporter"/>
    <property type="match status" value="1"/>
</dbReference>
<evidence type="ECO:0000313" key="9">
    <source>
        <dbReference type="EMBL" id="PLX16084.1"/>
    </source>
</evidence>
<feature type="transmembrane region" description="Helical" evidence="7">
    <location>
        <begin position="268"/>
        <end position="289"/>
    </location>
</feature>
<dbReference type="PROSITE" id="PS50850">
    <property type="entry name" value="MFS"/>
    <property type="match status" value="1"/>
</dbReference>
<evidence type="ECO:0000256" key="5">
    <source>
        <dbReference type="ARBA" id="ARBA00022989"/>
    </source>
</evidence>
<organism evidence="9 10">
    <name type="scientific">Muiribacterium halophilum</name>
    <dbReference type="NCBI Taxonomy" id="2053465"/>
    <lineage>
        <taxon>Bacteria</taxon>
        <taxon>Candidatus Muiribacteriota</taxon>
        <taxon>Candidatus Muiribacteriia</taxon>
        <taxon>Candidatus Muiribacteriales</taxon>
        <taxon>Candidatus Muiribacteriaceae</taxon>
        <taxon>Candidatus Muiribacterium</taxon>
    </lineage>
</organism>
<dbReference type="InterPro" id="IPR036259">
    <property type="entry name" value="MFS_trans_sf"/>
</dbReference>
<feature type="transmembrane region" description="Helical" evidence="7">
    <location>
        <begin position="325"/>
        <end position="349"/>
    </location>
</feature>
<name>A0A2N5ZBW5_MUIH1</name>
<feature type="domain" description="Major facilitator superfamily (MFS) profile" evidence="8">
    <location>
        <begin position="15"/>
        <end position="417"/>
    </location>
</feature>
<dbReference type="Gene3D" id="1.20.1250.20">
    <property type="entry name" value="MFS general substrate transporter like domains"/>
    <property type="match status" value="1"/>
</dbReference>
<evidence type="ECO:0000313" key="10">
    <source>
        <dbReference type="Proteomes" id="UP000234857"/>
    </source>
</evidence>
<comment type="subcellular location">
    <subcellularLocation>
        <location evidence="1">Cell membrane</location>
        <topology evidence="1">Multi-pass membrane protein</topology>
    </subcellularLocation>
</comment>
<feature type="transmembrane region" description="Helical" evidence="7">
    <location>
        <begin position="82"/>
        <end position="101"/>
    </location>
</feature>
<feature type="transmembrane region" description="Helical" evidence="7">
    <location>
        <begin position="107"/>
        <end position="129"/>
    </location>
</feature>
<dbReference type="InterPro" id="IPR011701">
    <property type="entry name" value="MFS"/>
</dbReference>
<evidence type="ECO:0000256" key="6">
    <source>
        <dbReference type="ARBA" id="ARBA00023136"/>
    </source>
</evidence>
<feature type="transmembrane region" description="Helical" evidence="7">
    <location>
        <begin position="301"/>
        <end position="319"/>
    </location>
</feature>
<keyword evidence="6 7" id="KW-0472">Membrane</keyword>
<dbReference type="CDD" id="cd06173">
    <property type="entry name" value="MFS_MefA_like"/>
    <property type="match status" value="1"/>
</dbReference>
<dbReference type="InterPro" id="IPR020846">
    <property type="entry name" value="MFS_dom"/>
</dbReference>
<sequence>MKPEEKNQILKARKNFAAIAASYFMGLFNDNFYKEAAVLLAVSQGKTKLQAFAMGLFTICYIMFTSQSGWFADKYPKRNVIIAAKLVELIAMIAGAIGIWFMYWPLILLMIGIMGAQSALFSPAMNGVIPELYPEWYVPKANAIVKVISTIGIFAGMIIAGPVLDRTGSVMNIPASRFIVGILVLVAGIIGLLTAFGAPKRKAGGTNEKFPMFGPINSVFEYLKTRKDPLLFMAINTNMIIWFIASLMTMLIVNLGKGQLNLTSTTTVIMKVMFMSGISVGGFISNIITKRFNWEKVVVKAVAGVGISLVLFLFCGFFTESIRLYTMYALIIVAGVSGGICLIPITSFIQIRPAPDRKGQVIAASNFAIFIFMTFGAFCLYLLNDILRFLPSNSIGILGLVSLIASFFLMLGYKSVKE</sequence>
<dbReference type="EMBL" id="PKTG01000122">
    <property type="protein sequence ID" value="PLX16084.1"/>
    <property type="molecule type" value="Genomic_DNA"/>
</dbReference>
<feature type="transmembrane region" description="Helical" evidence="7">
    <location>
        <begin position="175"/>
        <end position="196"/>
    </location>
</feature>
<keyword evidence="3" id="KW-1003">Cell membrane</keyword>
<feature type="transmembrane region" description="Helical" evidence="7">
    <location>
        <begin position="49"/>
        <end position="70"/>
    </location>
</feature>
<feature type="transmembrane region" description="Helical" evidence="7">
    <location>
        <begin position="361"/>
        <end position="383"/>
    </location>
</feature>